<keyword evidence="2" id="KW-1185">Reference proteome</keyword>
<accession>A0ACA9PSW9</accession>
<protein>
    <submittedName>
        <fullName evidence="1">9955_t:CDS:1</fullName>
    </submittedName>
</protein>
<proteinExistence type="predicted"/>
<dbReference type="Proteomes" id="UP000789525">
    <property type="component" value="Unassembled WGS sequence"/>
</dbReference>
<comment type="caution">
    <text evidence="1">The sequence shown here is derived from an EMBL/GenBank/DDBJ whole genome shotgun (WGS) entry which is preliminary data.</text>
</comment>
<name>A0ACA9PSW9_9GLOM</name>
<organism evidence="1 2">
    <name type="scientific">Acaulospora colombiana</name>
    <dbReference type="NCBI Taxonomy" id="27376"/>
    <lineage>
        <taxon>Eukaryota</taxon>
        <taxon>Fungi</taxon>
        <taxon>Fungi incertae sedis</taxon>
        <taxon>Mucoromycota</taxon>
        <taxon>Glomeromycotina</taxon>
        <taxon>Glomeromycetes</taxon>
        <taxon>Diversisporales</taxon>
        <taxon>Acaulosporaceae</taxon>
        <taxon>Acaulospora</taxon>
    </lineage>
</organism>
<evidence type="ECO:0000313" key="1">
    <source>
        <dbReference type="EMBL" id="CAG8723706.1"/>
    </source>
</evidence>
<gene>
    <name evidence="1" type="ORF">ACOLOM_LOCUS11256</name>
</gene>
<evidence type="ECO:0000313" key="2">
    <source>
        <dbReference type="Proteomes" id="UP000789525"/>
    </source>
</evidence>
<reference evidence="1" key="1">
    <citation type="submission" date="2021-06" db="EMBL/GenBank/DDBJ databases">
        <authorList>
            <person name="Kallberg Y."/>
            <person name="Tangrot J."/>
            <person name="Rosling A."/>
        </authorList>
    </citation>
    <scope>NUCLEOTIDE SEQUENCE</scope>
    <source>
        <strain evidence="1">CL356</strain>
    </source>
</reference>
<sequence>MRDWRSESTPAQISDAVDMLSGSRAGNYGLRPDKAQTEIGRRFPNRVTRIVTPPSPRGGEGGEESSQENECSRSLDHGQAMPLPNIACCERARTASDSVVASDARASACSDIYT</sequence>
<dbReference type="EMBL" id="CAJVPT010039778">
    <property type="protein sequence ID" value="CAG8723706.1"/>
    <property type="molecule type" value="Genomic_DNA"/>
</dbReference>